<feature type="transmembrane region" description="Helical" evidence="1">
    <location>
        <begin position="6"/>
        <end position="24"/>
    </location>
</feature>
<keyword evidence="1" id="KW-1133">Transmembrane helix</keyword>
<dbReference type="EMBL" id="MT663539">
    <property type="protein sequence ID" value="QOI90529.1"/>
    <property type="molecule type" value="Genomic_DNA"/>
</dbReference>
<proteinExistence type="predicted"/>
<gene>
    <name evidence="2" type="ORF">HWQ62_00394</name>
</gene>
<keyword evidence="1" id="KW-0472">Membrane</keyword>
<evidence type="ECO:0000256" key="1">
    <source>
        <dbReference type="SAM" id="Phobius"/>
    </source>
</evidence>
<accession>A0A7L9AXZ2</accession>
<organismHost>
    <name type="scientific">Pyramimonas plurioculata</name>
    <dbReference type="NCBI Taxonomy" id="36893"/>
</organismHost>
<evidence type="ECO:0000313" key="2">
    <source>
        <dbReference type="EMBL" id="QOI90529.1"/>
    </source>
</evidence>
<name>A0A7L9AXZ2_POV01</name>
<sequence length="283" mass="34106">MAYKCLLGVIFIAIVSILYYMRFISLTFRNTIERIDKNLKVCILVISARSERWDVEKQVWKAFMDKHSNIDCFFLECDDYEHQDETTIYSKCEESFRPGILLKTMDALKKVENKYDFYIRSNLSTFFIFDRLYKDLSNIPTNKIIYGGQRRLNMFFDEKKCKEFGYFNKDGLKISYIGGTTIILNNKSNTFLLNHWRKYYKEFGMFSDDTFIGIVFDRENIPIYESKKNIRPLYIWNNTLSIQENLTEINTKNISYIRKREMKDKEAIYRRLLKHFYNIDWNG</sequence>
<protein>
    <submittedName>
        <fullName evidence="2">Uncharacterized protein</fullName>
    </submittedName>
</protein>
<reference evidence="2" key="1">
    <citation type="submission" date="2020-06" db="EMBL/GenBank/DDBJ databases">
        <title>Lateral gene transfer of anion-conducting channel rhodopsins between green algae and giant viruses.</title>
        <authorList>
            <person name="Rozenberg A."/>
            <person name="Oppermann J."/>
            <person name="Wietek J."/>
            <person name="Fernandez Lahore R.G."/>
            <person name="Sandaa R.-A."/>
            <person name="Bratbak G."/>
            <person name="Hegemann P."/>
            <person name="Beja O."/>
        </authorList>
    </citation>
    <scope>NUCLEOTIDE SEQUENCE</scope>
    <source>
        <strain evidence="2">01B</strain>
    </source>
</reference>
<organism evidence="2">
    <name type="scientific">Pyramimonas orientalis virus</name>
    <name type="common">PoV01</name>
    <dbReference type="NCBI Taxonomy" id="455367"/>
    <lineage>
        <taxon>Viruses</taxon>
        <taxon>Varidnaviria</taxon>
        <taxon>Bamfordvirae</taxon>
        <taxon>Nucleocytoviricota</taxon>
        <taxon>Megaviricetes</taxon>
        <taxon>Imitervirales</taxon>
        <taxon>Allomimiviridae</taxon>
        <taxon>Heliosvirus</taxon>
        <taxon>Heliosvirus raunefjordenense</taxon>
    </lineage>
</organism>
<keyword evidence="1" id="KW-0812">Transmembrane</keyword>